<evidence type="ECO:0008006" key="3">
    <source>
        <dbReference type="Google" id="ProtNLM"/>
    </source>
</evidence>
<dbReference type="EMBL" id="KQ483571">
    <property type="protein sequence ID" value="KYP46039.1"/>
    <property type="molecule type" value="Genomic_DNA"/>
</dbReference>
<evidence type="ECO:0000313" key="2">
    <source>
        <dbReference type="Proteomes" id="UP000075243"/>
    </source>
</evidence>
<accession>A0A151RU40</accession>
<dbReference type="Proteomes" id="UP000075243">
    <property type="component" value="Unassembled WGS sequence"/>
</dbReference>
<sequence length="62" mass="6926">MVPSPNGLFLTQDNYIYDIVKKFNMQDSKSVSTPMFTLNDLAAYGDTHSCDAQENHQLIGSL</sequence>
<reference evidence="1" key="1">
    <citation type="journal article" date="2012" name="Nat. Biotechnol.">
        <title>Draft genome sequence of pigeonpea (Cajanus cajan), an orphan legume crop of resource-poor farmers.</title>
        <authorList>
            <person name="Varshney R.K."/>
            <person name="Chen W."/>
            <person name="Li Y."/>
            <person name="Bharti A.K."/>
            <person name="Saxena R.K."/>
            <person name="Schlueter J.A."/>
            <person name="Donoghue M.T."/>
            <person name="Azam S."/>
            <person name="Fan G."/>
            <person name="Whaley A.M."/>
            <person name="Farmer A.D."/>
            <person name="Sheridan J."/>
            <person name="Iwata A."/>
            <person name="Tuteja R."/>
            <person name="Penmetsa R.V."/>
            <person name="Wu W."/>
            <person name="Upadhyaya H.D."/>
            <person name="Yang S.P."/>
            <person name="Shah T."/>
            <person name="Saxena K.B."/>
            <person name="Michael T."/>
            <person name="McCombie W.R."/>
            <person name="Yang B."/>
            <person name="Zhang G."/>
            <person name="Yang H."/>
            <person name="Wang J."/>
            <person name="Spillane C."/>
            <person name="Cook D.R."/>
            <person name="May G.D."/>
            <person name="Xu X."/>
            <person name="Jackson S.A."/>
        </authorList>
    </citation>
    <scope>NUCLEOTIDE SEQUENCE [LARGE SCALE GENOMIC DNA]</scope>
</reference>
<dbReference type="AlphaFoldDB" id="A0A151RU40"/>
<dbReference type="Gramene" id="C.cajan_28897.t">
    <property type="protein sequence ID" value="C.cajan_28897.t.cds1"/>
    <property type="gene ID" value="C.cajan_28897"/>
</dbReference>
<organism evidence="1 2">
    <name type="scientific">Cajanus cajan</name>
    <name type="common">Pigeon pea</name>
    <name type="synonym">Cajanus indicus</name>
    <dbReference type="NCBI Taxonomy" id="3821"/>
    <lineage>
        <taxon>Eukaryota</taxon>
        <taxon>Viridiplantae</taxon>
        <taxon>Streptophyta</taxon>
        <taxon>Embryophyta</taxon>
        <taxon>Tracheophyta</taxon>
        <taxon>Spermatophyta</taxon>
        <taxon>Magnoliopsida</taxon>
        <taxon>eudicotyledons</taxon>
        <taxon>Gunneridae</taxon>
        <taxon>Pentapetalae</taxon>
        <taxon>rosids</taxon>
        <taxon>fabids</taxon>
        <taxon>Fabales</taxon>
        <taxon>Fabaceae</taxon>
        <taxon>Papilionoideae</taxon>
        <taxon>50 kb inversion clade</taxon>
        <taxon>NPAAA clade</taxon>
        <taxon>indigoferoid/millettioid clade</taxon>
        <taxon>Phaseoleae</taxon>
        <taxon>Cajanus</taxon>
    </lineage>
</organism>
<protein>
    <recommendedName>
        <fullName evidence="3">Retrovirus-related Pol polyprotein from transposon TNT 1-94</fullName>
    </recommendedName>
</protein>
<name>A0A151RU40_CAJCA</name>
<keyword evidence="2" id="KW-1185">Reference proteome</keyword>
<evidence type="ECO:0000313" key="1">
    <source>
        <dbReference type="EMBL" id="KYP46039.1"/>
    </source>
</evidence>
<proteinExistence type="predicted"/>
<gene>
    <name evidence="1" type="ORF">KK1_032423</name>
</gene>